<feature type="compositionally biased region" description="Low complexity" evidence="1">
    <location>
        <begin position="254"/>
        <end position="265"/>
    </location>
</feature>
<dbReference type="PANTHER" id="PTHR14379:SF3">
    <property type="entry name" value="MEIOSIS REGULATOR AND MRNA STABILITY FACTOR 1"/>
    <property type="match status" value="1"/>
</dbReference>
<name>A0A8K0XVG0_9AGAR</name>
<feature type="compositionally biased region" description="Low complexity" evidence="1">
    <location>
        <begin position="183"/>
        <end position="197"/>
    </location>
</feature>
<dbReference type="InterPro" id="IPR021139">
    <property type="entry name" value="NYN"/>
</dbReference>
<gene>
    <name evidence="3" type="ORF">BXZ70DRAFT_39146</name>
</gene>
<dbReference type="GO" id="GO:0004540">
    <property type="term" value="F:RNA nuclease activity"/>
    <property type="evidence" value="ECO:0007669"/>
    <property type="project" value="InterPro"/>
</dbReference>
<dbReference type="OrthoDB" id="549353at2759"/>
<dbReference type="GO" id="GO:0010468">
    <property type="term" value="P:regulation of gene expression"/>
    <property type="evidence" value="ECO:0007669"/>
    <property type="project" value="InterPro"/>
</dbReference>
<dbReference type="InterPro" id="IPR024768">
    <property type="entry name" value="Marf1"/>
</dbReference>
<dbReference type="PANTHER" id="PTHR14379">
    <property type="entry name" value="LIMKAIN B LKAP"/>
    <property type="match status" value="1"/>
</dbReference>
<comment type="caution">
    <text evidence="3">The sequence shown here is derived from an EMBL/GenBank/DDBJ whole genome shotgun (WGS) entry which is preliminary data.</text>
</comment>
<dbReference type="Gene3D" id="3.40.50.1010">
    <property type="entry name" value="5'-nuclease"/>
    <property type="match status" value="1"/>
</dbReference>
<proteinExistence type="predicted"/>
<dbReference type="Proteomes" id="UP000813824">
    <property type="component" value="Unassembled WGS sequence"/>
</dbReference>
<evidence type="ECO:0000259" key="2">
    <source>
        <dbReference type="Pfam" id="PF01936"/>
    </source>
</evidence>
<feature type="region of interest" description="Disordered" evidence="1">
    <location>
        <begin position="176"/>
        <end position="359"/>
    </location>
</feature>
<dbReference type="Pfam" id="PF01936">
    <property type="entry name" value="NYN"/>
    <property type="match status" value="1"/>
</dbReference>
<dbReference type="AlphaFoldDB" id="A0A8K0XVG0"/>
<accession>A0A8K0XVG0</accession>
<reference evidence="3" key="1">
    <citation type="journal article" date="2021" name="New Phytol.">
        <title>Evolutionary innovations through gain and loss of genes in the ectomycorrhizal Boletales.</title>
        <authorList>
            <person name="Wu G."/>
            <person name="Miyauchi S."/>
            <person name="Morin E."/>
            <person name="Kuo A."/>
            <person name="Drula E."/>
            <person name="Varga T."/>
            <person name="Kohler A."/>
            <person name="Feng B."/>
            <person name="Cao Y."/>
            <person name="Lipzen A."/>
            <person name="Daum C."/>
            <person name="Hundley H."/>
            <person name="Pangilinan J."/>
            <person name="Johnson J."/>
            <person name="Barry K."/>
            <person name="LaButti K."/>
            <person name="Ng V."/>
            <person name="Ahrendt S."/>
            <person name="Min B."/>
            <person name="Choi I.G."/>
            <person name="Park H."/>
            <person name="Plett J.M."/>
            <person name="Magnuson J."/>
            <person name="Spatafora J.W."/>
            <person name="Nagy L.G."/>
            <person name="Henrissat B."/>
            <person name="Grigoriev I.V."/>
            <person name="Yang Z.L."/>
            <person name="Xu J."/>
            <person name="Martin F.M."/>
        </authorList>
    </citation>
    <scope>NUCLEOTIDE SEQUENCE</scope>
    <source>
        <strain evidence="3">KKN 215</strain>
    </source>
</reference>
<sequence length="558" mass="59009">MPLHSTDAVHIFWDFKFCGPPSYADTAAAVQGLKTIAHQHGAIKTFIAYLEVPNLPSNTTYRKSGLIRACAAMTISGVNVRFVPDNFGKSAHEKEIMVQIMSVTMIEIPSPSTIVLVSSDRHLRRLVSTLVGRGYKVLVFTPPDLHDGMQSLATGLFKWWDDVLPASVLEKIKKEKSRVLKVPSSEPGAGSSSGTTSNPLGARAVNSRTPDPVNYQWDTHPDKAVAGSGREKGAGRGKGNGKGKGKAKGPSLTGGVRSDSGSGSVLPGHQSILSPEIAPNHLNDVADPDLSPPLLGPTQSSMPSPSPFIPRMASFPDLTGVSAYPGRMTSTEDVADSRAPSPHNAHPSDSHGEEAESSATCVMCLAEEWQSGTITEPASPSQSNAEWVDVVAPGSLDIGLPPLVTLSDPQGNQSTTIQPEPSIAPTPSLPPTVSIPPPTTALVASTPAAIVGTETVKMQCLRPPPEKFKTLVKVLEGRRMAGASRVITSQLGKMLNAVSSRAYKEAGCSKLKDYLAIADEEGVIFSSTDDQLENGNRWVSLHPVYHGYVDPTEVDGGC</sequence>
<feature type="compositionally biased region" description="Basic and acidic residues" evidence="1">
    <location>
        <begin position="219"/>
        <end position="234"/>
    </location>
</feature>
<organism evidence="3 4">
    <name type="scientific">Cristinia sonorae</name>
    <dbReference type="NCBI Taxonomy" id="1940300"/>
    <lineage>
        <taxon>Eukaryota</taxon>
        <taxon>Fungi</taxon>
        <taxon>Dikarya</taxon>
        <taxon>Basidiomycota</taxon>
        <taxon>Agaricomycotina</taxon>
        <taxon>Agaricomycetes</taxon>
        <taxon>Agaricomycetidae</taxon>
        <taxon>Agaricales</taxon>
        <taxon>Pleurotineae</taxon>
        <taxon>Stephanosporaceae</taxon>
        <taxon>Cristinia</taxon>
    </lineage>
</organism>
<evidence type="ECO:0000313" key="4">
    <source>
        <dbReference type="Proteomes" id="UP000813824"/>
    </source>
</evidence>
<keyword evidence="4" id="KW-1185">Reference proteome</keyword>
<dbReference type="EMBL" id="JAEVFJ010000001">
    <property type="protein sequence ID" value="KAH8108124.1"/>
    <property type="molecule type" value="Genomic_DNA"/>
</dbReference>
<evidence type="ECO:0000313" key="3">
    <source>
        <dbReference type="EMBL" id="KAH8108124.1"/>
    </source>
</evidence>
<feature type="domain" description="NYN" evidence="2">
    <location>
        <begin position="9"/>
        <end position="142"/>
    </location>
</feature>
<dbReference type="GO" id="GO:0005777">
    <property type="term" value="C:peroxisome"/>
    <property type="evidence" value="ECO:0007669"/>
    <property type="project" value="InterPro"/>
</dbReference>
<protein>
    <recommendedName>
        <fullName evidence="2">NYN domain-containing protein</fullName>
    </recommendedName>
</protein>
<evidence type="ECO:0000256" key="1">
    <source>
        <dbReference type="SAM" id="MobiDB-lite"/>
    </source>
</evidence>